<dbReference type="PANTHER" id="PTHR10509:SF85">
    <property type="entry name" value="O-METHYLTRANSFERASE RV1220C-RELATED"/>
    <property type="match status" value="1"/>
</dbReference>
<evidence type="ECO:0000256" key="3">
    <source>
        <dbReference type="ARBA" id="ARBA00022691"/>
    </source>
</evidence>
<keyword evidence="5" id="KW-1185">Reference proteome</keyword>
<dbReference type="GO" id="GO:0008171">
    <property type="term" value="F:O-methyltransferase activity"/>
    <property type="evidence" value="ECO:0007669"/>
    <property type="project" value="InterPro"/>
</dbReference>
<dbReference type="PANTHER" id="PTHR10509">
    <property type="entry name" value="O-METHYLTRANSFERASE-RELATED"/>
    <property type="match status" value="1"/>
</dbReference>
<reference evidence="4 5" key="1">
    <citation type="submission" date="2019-07" db="EMBL/GenBank/DDBJ databases">
        <authorList>
            <person name="Zhao L.H."/>
        </authorList>
    </citation>
    <scope>NUCLEOTIDE SEQUENCE [LARGE SCALE GENOMIC DNA]</scope>
    <source>
        <strain evidence="4 5">Co35</strain>
    </source>
</reference>
<protein>
    <submittedName>
        <fullName evidence="4">O-methyltransferase</fullName>
    </submittedName>
</protein>
<dbReference type="InterPro" id="IPR050362">
    <property type="entry name" value="Cation-dep_OMT"/>
</dbReference>
<evidence type="ECO:0000313" key="5">
    <source>
        <dbReference type="Proteomes" id="UP000316988"/>
    </source>
</evidence>
<dbReference type="AlphaFoldDB" id="A0A554RUU0"/>
<dbReference type="InterPro" id="IPR029063">
    <property type="entry name" value="SAM-dependent_MTases_sf"/>
</dbReference>
<comment type="caution">
    <text evidence="4">The sequence shown here is derived from an EMBL/GenBank/DDBJ whole genome shotgun (WGS) entry which is preliminary data.</text>
</comment>
<keyword evidence="3" id="KW-0949">S-adenosyl-L-methionine</keyword>
<dbReference type="EMBL" id="VLNT01000017">
    <property type="protein sequence ID" value="TSD57820.1"/>
    <property type="molecule type" value="Genomic_DNA"/>
</dbReference>
<dbReference type="Proteomes" id="UP000316988">
    <property type="component" value="Unassembled WGS sequence"/>
</dbReference>
<evidence type="ECO:0000256" key="2">
    <source>
        <dbReference type="ARBA" id="ARBA00022679"/>
    </source>
</evidence>
<dbReference type="InterPro" id="IPR002935">
    <property type="entry name" value="SAM_O-MeTrfase"/>
</dbReference>
<keyword evidence="2 4" id="KW-0808">Transferase</keyword>
<dbReference type="Gene3D" id="3.40.50.150">
    <property type="entry name" value="Vaccinia Virus protein VP39"/>
    <property type="match status" value="1"/>
</dbReference>
<dbReference type="GO" id="GO:0008757">
    <property type="term" value="F:S-adenosylmethionine-dependent methyltransferase activity"/>
    <property type="evidence" value="ECO:0007669"/>
    <property type="project" value="TreeGrafter"/>
</dbReference>
<dbReference type="Pfam" id="PF01596">
    <property type="entry name" value="Methyltransf_3"/>
    <property type="match status" value="1"/>
</dbReference>
<name>A0A554RUU0_9ACTN</name>
<dbReference type="PROSITE" id="PS51682">
    <property type="entry name" value="SAM_OMT_I"/>
    <property type="match status" value="1"/>
</dbReference>
<dbReference type="CDD" id="cd02440">
    <property type="entry name" value="AdoMet_MTases"/>
    <property type="match status" value="1"/>
</dbReference>
<sequence>MLRAPPKTPDGSPSALVTFFTTSLTRLCPRARVRTAGRKRHARLNHDNGSDEESIITTAASLAFAEDLHPEDDHLTAARAHGEQLDAVPVSPGAGSALTFLAAAVHAKAVAEIGTGAGVSGLYLLRGMAADGVLTSVDLEAEHQRLAREAFVAAGFPPQRYRLITGSALDVLPRLIDHGYDLVLIDGDKVEYGEYFDEALRLIRPGGMIVFDNALWHDRVADPSQRDPQTTAIRELIARVQADETLRSVVIPLGDGLLAVQVGA</sequence>
<organism evidence="4 5">
    <name type="scientific">Aeromicrobium piscarium</name>
    <dbReference type="NCBI Taxonomy" id="2590901"/>
    <lineage>
        <taxon>Bacteria</taxon>
        <taxon>Bacillati</taxon>
        <taxon>Actinomycetota</taxon>
        <taxon>Actinomycetes</taxon>
        <taxon>Propionibacteriales</taxon>
        <taxon>Nocardioidaceae</taxon>
        <taxon>Aeromicrobium</taxon>
    </lineage>
</organism>
<proteinExistence type="predicted"/>
<dbReference type="OrthoDB" id="4774874at2"/>
<evidence type="ECO:0000256" key="1">
    <source>
        <dbReference type="ARBA" id="ARBA00022603"/>
    </source>
</evidence>
<dbReference type="SUPFAM" id="SSF53335">
    <property type="entry name" value="S-adenosyl-L-methionine-dependent methyltransferases"/>
    <property type="match status" value="1"/>
</dbReference>
<evidence type="ECO:0000313" key="4">
    <source>
        <dbReference type="EMBL" id="TSD57820.1"/>
    </source>
</evidence>
<dbReference type="GO" id="GO:0032259">
    <property type="term" value="P:methylation"/>
    <property type="evidence" value="ECO:0007669"/>
    <property type="project" value="UniProtKB-KW"/>
</dbReference>
<dbReference type="RefSeq" id="WP_143914451.1">
    <property type="nucleotide sequence ID" value="NZ_VLNT01000017.1"/>
</dbReference>
<accession>A0A554RUU0</accession>
<gene>
    <name evidence="4" type="ORF">FNM00_15470</name>
</gene>
<keyword evidence="1 4" id="KW-0489">Methyltransferase</keyword>